<comment type="similarity">
    <text evidence="2">Belongs to the transcriptional coactivator PC4 family.</text>
</comment>
<dbReference type="SUPFAM" id="SSF54447">
    <property type="entry name" value="ssDNA-binding transcriptional regulator domain"/>
    <property type="match status" value="1"/>
</dbReference>
<dbReference type="InterPro" id="IPR009044">
    <property type="entry name" value="ssDNA-bd_transcriptional_reg"/>
</dbReference>
<dbReference type="Gene3D" id="2.30.31.10">
    <property type="entry name" value="Transcriptional Coactivator Pc4, Chain A"/>
    <property type="match status" value="1"/>
</dbReference>
<proteinExistence type="inferred from homology"/>
<evidence type="ECO:0000256" key="4">
    <source>
        <dbReference type="ARBA" id="ARBA00023125"/>
    </source>
</evidence>
<feature type="domain" description="Transcriptional coactivator p15 (PC4) C-terminal" evidence="8">
    <location>
        <begin position="37"/>
        <end position="87"/>
    </location>
</feature>
<dbReference type="Proteomes" id="UP001281761">
    <property type="component" value="Unassembled WGS sequence"/>
</dbReference>
<feature type="region of interest" description="Disordered" evidence="7">
    <location>
        <begin position="1"/>
        <end position="38"/>
    </location>
</feature>
<feature type="compositionally biased region" description="Polar residues" evidence="7">
    <location>
        <begin position="1"/>
        <end position="11"/>
    </location>
</feature>
<dbReference type="InterPro" id="IPR003173">
    <property type="entry name" value="PC4_C"/>
</dbReference>
<keyword evidence="6" id="KW-0539">Nucleus</keyword>
<accession>A0ABQ9Y4N9</accession>
<comment type="caution">
    <text evidence="9">The sequence shown here is derived from an EMBL/GenBank/DDBJ whole genome shotgun (WGS) entry which is preliminary data.</text>
</comment>
<comment type="subcellular location">
    <subcellularLocation>
        <location evidence="1">Nucleus</location>
    </subcellularLocation>
</comment>
<evidence type="ECO:0000256" key="5">
    <source>
        <dbReference type="ARBA" id="ARBA00023163"/>
    </source>
</evidence>
<organism evidence="9 10">
    <name type="scientific">Blattamonas nauphoetae</name>
    <dbReference type="NCBI Taxonomy" id="2049346"/>
    <lineage>
        <taxon>Eukaryota</taxon>
        <taxon>Metamonada</taxon>
        <taxon>Preaxostyla</taxon>
        <taxon>Oxymonadida</taxon>
        <taxon>Blattamonas</taxon>
    </lineage>
</organism>
<sequence>MSSGDLDQFISTKKRSRSGEDPVGDKSSSERSKPTEWNLGNNRKITISTFKGKAYIDIREYYQDDEGELKPGRKGISLKKEQWDLLLGFADQISEAYEEKA</sequence>
<dbReference type="EMBL" id="JARBJD010000035">
    <property type="protein sequence ID" value="KAK2958713.1"/>
    <property type="molecule type" value="Genomic_DNA"/>
</dbReference>
<dbReference type="Pfam" id="PF02229">
    <property type="entry name" value="PC4"/>
    <property type="match status" value="1"/>
</dbReference>
<evidence type="ECO:0000256" key="2">
    <source>
        <dbReference type="ARBA" id="ARBA00009001"/>
    </source>
</evidence>
<evidence type="ECO:0000256" key="6">
    <source>
        <dbReference type="ARBA" id="ARBA00023242"/>
    </source>
</evidence>
<keyword evidence="4" id="KW-0238">DNA-binding</keyword>
<evidence type="ECO:0000256" key="1">
    <source>
        <dbReference type="ARBA" id="ARBA00004123"/>
    </source>
</evidence>
<evidence type="ECO:0000313" key="9">
    <source>
        <dbReference type="EMBL" id="KAK2958713.1"/>
    </source>
</evidence>
<name>A0ABQ9Y4N9_9EUKA</name>
<evidence type="ECO:0000256" key="3">
    <source>
        <dbReference type="ARBA" id="ARBA00023015"/>
    </source>
</evidence>
<keyword evidence="5" id="KW-0804">Transcription</keyword>
<keyword evidence="10" id="KW-1185">Reference proteome</keyword>
<evidence type="ECO:0000256" key="7">
    <source>
        <dbReference type="SAM" id="MobiDB-lite"/>
    </source>
</evidence>
<dbReference type="InterPro" id="IPR045125">
    <property type="entry name" value="Sub1/Tcp4-like"/>
</dbReference>
<evidence type="ECO:0000313" key="10">
    <source>
        <dbReference type="Proteomes" id="UP001281761"/>
    </source>
</evidence>
<reference evidence="9 10" key="1">
    <citation type="journal article" date="2022" name="bioRxiv">
        <title>Genomics of Preaxostyla Flagellates Illuminates Evolutionary Transitions and the Path Towards Mitochondrial Loss.</title>
        <authorList>
            <person name="Novak L.V.F."/>
            <person name="Treitli S.C."/>
            <person name="Pyrih J."/>
            <person name="Halakuc P."/>
            <person name="Pipaliya S.V."/>
            <person name="Vacek V."/>
            <person name="Brzon O."/>
            <person name="Soukal P."/>
            <person name="Eme L."/>
            <person name="Dacks J.B."/>
            <person name="Karnkowska A."/>
            <person name="Elias M."/>
            <person name="Hampl V."/>
        </authorList>
    </citation>
    <scope>NUCLEOTIDE SEQUENCE [LARGE SCALE GENOMIC DNA]</scope>
    <source>
        <strain evidence="9">NAU3</strain>
        <tissue evidence="9">Gut</tissue>
    </source>
</reference>
<gene>
    <name evidence="9" type="ORF">BLNAU_6216</name>
</gene>
<keyword evidence="3" id="KW-0805">Transcription regulation</keyword>
<feature type="compositionally biased region" description="Basic and acidic residues" evidence="7">
    <location>
        <begin position="17"/>
        <end position="34"/>
    </location>
</feature>
<dbReference type="PANTHER" id="PTHR13215">
    <property type="entry name" value="RNA POLYMERASE II TRANSCRIPTIONAL COACTIVATOR"/>
    <property type="match status" value="1"/>
</dbReference>
<evidence type="ECO:0000259" key="8">
    <source>
        <dbReference type="Pfam" id="PF02229"/>
    </source>
</evidence>
<protein>
    <submittedName>
        <fullName evidence="9">Transcriptional Coactivator p15 (PC4)</fullName>
    </submittedName>
</protein>